<evidence type="ECO:0000256" key="2">
    <source>
        <dbReference type="SAM" id="SignalP"/>
    </source>
</evidence>
<keyword evidence="1" id="KW-1133">Transmembrane helix</keyword>
<dbReference type="EMBL" id="JASGBH010000007">
    <property type="protein sequence ID" value="MDI9234285.1"/>
    <property type="molecule type" value="Genomic_DNA"/>
</dbReference>
<evidence type="ECO:0000313" key="3">
    <source>
        <dbReference type="EMBL" id="MDI9234285.1"/>
    </source>
</evidence>
<sequence length="54" mass="5731">MKKIAALFIASTALHALAHDGHGLNGAHWHSTDAWGFVVFGAMALAAWFIGRGK</sequence>
<name>A0ABT6X863_9BURK</name>
<feature type="signal peptide" evidence="2">
    <location>
        <begin position="1"/>
        <end position="18"/>
    </location>
</feature>
<gene>
    <name evidence="3" type="ORF">QLQ16_10595</name>
</gene>
<keyword evidence="2" id="KW-0732">Signal</keyword>
<accession>A0ABT6X863</accession>
<dbReference type="Proteomes" id="UP001431902">
    <property type="component" value="Unassembled WGS sequence"/>
</dbReference>
<feature type="chain" id="PRO_5045489826" evidence="2">
    <location>
        <begin position="19"/>
        <end position="54"/>
    </location>
</feature>
<dbReference type="RefSeq" id="WP_283224662.1">
    <property type="nucleotide sequence ID" value="NZ_JASGBH010000007.1"/>
</dbReference>
<evidence type="ECO:0000313" key="4">
    <source>
        <dbReference type="Proteomes" id="UP001431902"/>
    </source>
</evidence>
<organism evidence="3 4">
    <name type="scientific">Limnohabitans lacus</name>
    <dbReference type="NCBI Taxonomy" id="3045173"/>
    <lineage>
        <taxon>Bacteria</taxon>
        <taxon>Pseudomonadati</taxon>
        <taxon>Pseudomonadota</taxon>
        <taxon>Betaproteobacteria</taxon>
        <taxon>Burkholderiales</taxon>
        <taxon>Comamonadaceae</taxon>
        <taxon>Limnohabitans</taxon>
    </lineage>
</organism>
<proteinExistence type="predicted"/>
<evidence type="ECO:0000256" key="1">
    <source>
        <dbReference type="SAM" id="Phobius"/>
    </source>
</evidence>
<keyword evidence="1" id="KW-0472">Membrane</keyword>
<reference evidence="3" key="1">
    <citation type="submission" date="2023-05" db="EMBL/GenBank/DDBJ databases">
        <title>Limnohabitans sp. strain HM2-2 Genome sequencing and assembly.</title>
        <authorList>
            <person name="Jung Y."/>
        </authorList>
    </citation>
    <scope>NUCLEOTIDE SEQUENCE</scope>
    <source>
        <strain evidence="3">HM2-2</strain>
    </source>
</reference>
<comment type="caution">
    <text evidence="3">The sequence shown here is derived from an EMBL/GenBank/DDBJ whole genome shotgun (WGS) entry which is preliminary data.</text>
</comment>
<keyword evidence="4" id="KW-1185">Reference proteome</keyword>
<feature type="transmembrane region" description="Helical" evidence="1">
    <location>
        <begin position="34"/>
        <end position="51"/>
    </location>
</feature>
<keyword evidence="1" id="KW-0812">Transmembrane</keyword>
<protein>
    <submittedName>
        <fullName evidence="3">Uncharacterized protein</fullName>
    </submittedName>
</protein>